<dbReference type="EMBL" id="WKJD01000021">
    <property type="protein sequence ID" value="MRX45335.1"/>
    <property type="molecule type" value="Genomic_DNA"/>
</dbReference>
<dbReference type="AlphaFoldDB" id="A0A6L5R614"/>
<evidence type="ECO:0000313" key="1">
    <source>
        <dbReference type="EMBL" id="MRX45335.1"/>
    </source>
</evidence>
<proteinExistence type="predicted"/>
<protein>
    <submittedName>
        <fullName evidence="1">Uncharacterized protein</fullName>
    </submittedName>
</protein>
<accession>A0A6L5R614</accession>
<gene>
    <name evidence="1" type="ORF">GJR97_16615</name>
</gene>
<organism evidence="1 2">
    <name type="scientific">Agromyces kandeliae</name>
    <dbReference type="NCBI Taxonomy" id="2666141"/>
    <lineage>
        <taxon>Bacteria</taxon>
        <taxon>Bacillati</taxon>
        <taxon>Actinomycetota</taxon>
        <taxon>Actinomycetes</taxon>
        <taxon>Micrococcales</taxon>
        <taxon>Microbacteriaceae</taxon>
        <taxon>Agromyces</taxon>
    </lineage>
</organism>
<dbReference type="RefSeq" id="WP_154347879.1">
    <property type="nucleotide sequence ID" value="NZ_WKJD01000021.1"/>
</dbReference>
<reference evidence="1 2" key="1">
    <citation type="submission" date="2019-11" db="EMBL/GenBank/DDBJ databases">
        <title>Agromyces kandeliae sp. nov., isolated from mangrove soil.</title>
        <authorList>
            <person name="Wang R."/>
        </authorList>
    </citation>
    <scope>NUCLEOTIDE SEQUENCE [LARGE SCALE GENOMIC DNA]</scope>
    <source>
        <strain evidence="1 2">Q22</strain>
    </source>
</reference>
<evidence type="ECO:0000313" key="2">
    <source>
        <dbReference type="Proteomes" id="UP000476511"/>
    </source>
</evidence>
<dbReference type="Proteomes" id="UP000476511">
    <property type="component" value="Unassembled WGS sequence"/>
</dbReference>
<keyword evidence="2" id="KW-1185">Reference proteome</keyword>
<sequence length="50" mass="5651">MAEKNWECRIGIHKWVLQHEPETGDRYYECGRCGKVRSPDGPGVPPIPGT</sequence>
<comment type="caution">
    <text evidence="1">The sequence shown here is derived from an EMBL/GenBank/DDBJ whole genome shotgun (WGS) entry which is preliminary data.</text>
</comment>
<name>A0A6L5R614_9MICO</name>